<evidence type="ECO:0008006" key="4">
    <source>
        <dbReference type="Google" id="ProtNLM"/>
    </source>
</evidence>
<dbReference type="EMBL" id="MBUA01000027">
    <property type="protein sequence ID" value="MBC6492362.1"/>
    <property type="molecule type" value="Genomic_DNA"/>
</dbReference>
<organism evidence="2 3">
    <name type="scientific">Flavihumibacter stibioxidans</name>
    <dbReference type="NCBI Taxonomy" id="1834163"/>
    <lineage>
        <taxon>Bacteria</taxon>
        <taxon>Pseudomonadati</taxon>
        <taxon>Bacteroidota</taxon>
        <taxon>Chitinophagia</taxon>
        <taxon>Chitinophagales</taxon>
        <taxon>Chitinophagaceae</taxon>
        <taxon>Flavihumibacter</taxon>
    </lineage>
</organism>
<proteinExistence type="predicted"/>
<accession>A0ABR7MBN0</accession>
<feature type="chain" id="PRO_5046618969" description="MORN repeat variant" evidence="1">
    <location>
        <begin position="18"/>
        <end position="221"/>
    </location>
</feature>
<protein>
    <recommendedName>
        <fullName evidence="4">MORN repeat variant</fullName>
    </recommendedName>
</protein>
<reference evidence="2 3" key="1">
    <citation type="submission" date="2016-07" db="EMBL/GenBank/DDBJ databases">
        <title>Genome analysis of Flavihumibacter stibioxidans YS-17.</title>
        <authorList>
            <person name="Shi K."/>
            <person name="Han Y."/>
            <person name="Wang G."/>
        </authorList>
    </citation>
    <scope>NUCLEOTIDE SEQUENCE [LARGE SCALE GENOMIC DNA]</scope>
    <source>
        <strain evidence="2 3">YS-17</strain>
    </source>
</reference>
<dbReference type="RefSeq" id="WP_187257665.1">
    <property type="nucleotide sequence ID" value="NZ_JBHULF010000006.1"/>
</dbReference>
<dbReference type="Gene3D" id="2.20.110.10">
    <property type="entry name" value="Histone H3 K4-specific methyltransferase SET7/9 N-terminal domain"/>
    <property type="match status" value="1"/>
</dbReference>
<gene>
    <name evidence="2" type="ORF">BC349_14975</name>
</gene>
<feature type="signal peptide" evidence="1">
    <location>
        <begin position="1"/>
        <end position="17"/>
    </location>
</feature>
<dbReference type="Proteomes" id="UP000765802">
    <property type="component" value="Unassembled WGS sequence"/>
</dbReference>
<sequence>MRWILIITMFVSMSSFAQWKDYIIGVKGDTLNRVDLAGRKQGPWVHRYETIRGERGFEEEGEYTDDRKEGRWRKYSLMGDLLAVENFRWGFLDGQSQYFNMAGNVVREESWRAFNPDKLYDTIDVEDVMSPGNFNQVIVKNEGSSIRHGTWQYYDPVSGLINKTELYLLGKLEKGNDPMTLARDTLPANAKKIQKPKEVLDFEKKNTGKKKVKVRDGSVGY</sequence>
<evidence type="ECO:0000313" key="2">
    <source>
        <dbReference type="EMBL" id="MBC6492362.1"/>
    </source>
</evidence>
<keyword evidence="1" id="KW-0732">Signal</keyword>
<evidence type="ECO:0000313" key="3">
    <source>
        <dbReference type="Proteomes" id="UP000765802"/>
    </source>
</evidence>
<evidence type="ECO:0000256" key="1">
    <source>
        <dbReference type="SAM" id="SignalP"/>
    </source>
</evidence>
<name>A0ABR7MBN0_9BACT</name>
<keyword evidence="3" id="KW-1185">Reference proteome</keyword>
<dbReference type="SUPFAM" id="SSF82185">
    <property type="entry name" value="Histone H3 K4-specific methyltransferase SET7/9 N-terminal domain"/>
    <property type="match status" value="1"/>
</dbReference>
<comment type="caution">
    <text evidence="2">The sequence shown here is derived from an EMBL/GenBank/DDBJ whole genome shotgun (WGS) entry which is preliminary data.</text>
</comment>